<reference evidence="2 3" key="1">
    <citation type="submission" date="2007-04" db="EMBL/GenBank/DDBJ databases">
        <authorList>
            <person name="Fulton L."/>
            <person name="Clifton S."/>
            <person name="Fulton B."/>
            <person name="Xu J."/>
            <person name="Minx P."/>
            <person name="Pepin K.H."/>
            <person name="Johnson M."/>
            <person name="Thiruvilangam P."/>
            <person name="Bhonagiri V."/>
            <person name="Nash W.E."/>
            <person name="Mardis E.R."/>
            <person name="Wilson R.K."/>
        </authorList>
    </citation>
    <scope>NUCLEOTIDE SEQUENCE [LARGE SCALE GENOMIC DNA]</scope>
    <source>
        <strain evidence="2 3">ATCC 29799</strain>
    </source>
</reference>
<sequence length="190" mass="21700">MPKERKKVLCMDAQRHAEYYGMQRTFDELYAKSKAGETFTGLMELVLSPDNILLAYRNIKTNTGSYTAGTDKQNIGDIGRLPPAEVIGKVRKIVTGSEHGYRPKSVRRKDIPKPNGKTRPLGIPCIWDRLVQQCIKQILEPICEAKFSNNSYGFRPNRSVEHAISRTYSLLQRAHLHYVLEFDIKDSLTM</sequence>
<keyword evidence="3" id="KW-1185">Reference proteome</keyword>
<reference evidence="2 3" key="2">
    <citation type="submission" date="2007-06" db="EMBL/GenBank/DDBJ databases">
        <title>Draft genome sequence of Pseudoflavonifractor capillosus ATCC 29799.</title>
        <authorList>
            <person name="Sudarsanam P."/>
            <person name="Ley R."/>
            <person name="Guruge J."/>
            <person name="Turnbaugh P.J."/>
            <person name="Mahowald M."/>
            <person name="Liep D."/>
            <person name="Gordon J."/>
        </authorList>
    </citation>
    <scope>NUCLEOTIDE SEQUENCE [LARGE SCALE GENOMIC DNA]</scope>
    <source>
        <strain evidence="2 3">ATCC 29799</strain>
    </source>
</reference>
<accession>A6NX85</accession>
<feature type="domain" description="Reverse transcriptase" evidence="1">
    <location>
        <begin position="111"/>
        <end position="186"/>
    </location>
</feature>
<keyword evidence="2" id="KW-0548">Nucleotidyltransferase</keyword>
<dbReference type="Pfam" id="PF00078">
    <property type="entry name" value="RVT_1"/>
    <property type="match status" value="1"/>
</dbReference>
<organism evidence="2 3">
    <name type="scientific">Pseudoflavonifractor capillosus ATCC 29799</name>
    <dbReference type="NCBI Taxonomy" id="411467"/>
    <lineage>
        <taxon>Bacteria</taxon>
        <taxon>Bacillati</taxon>
        <taxon>Bacillota</taxon>
        <taxon>Clostridia</taxon>
        <taxon>Eubacteriales</taxon>
        <taxon>Oscillospiraceae</taxon>
        <taxon>Pseudoflavonifractor</taxon>
    </lineage>
</organism>
<dbReference type="InterPro" id="IPR043502">
    <property type="entry name" value="DNA/RNA_pol_sf"/>
</dbReference>
<protein>
    <submittedName>
        <fullName evidence="2">Group II intron reverse transcriptase maturase</fullName>
    </submittedName>
</protein>
<dbReference type="EMBL" id="AAXG02000021">
    <property type="protein sequence ID" value="EDM99336.1"/>
    <property type="molecule type" value="Genomic_DNA"/>
</dbReference>
<dbReference type="InterPro" id="IPR051083">
    <property type="entry name" value="GrpII_Intron_Splice-Mob/Def"/>
</dbReference>
<evidence type="ECO:0000313" key="3">
    <source>
        <dbReference type="Proteomes" id="UP000003639"/>
    </source>
</evidence>
<keyword evidence="2" id="KW-0808">Transferase</keyword>
<dbReference type="PANTHER" id="PTHR34047:SF8">
    <property type="entry name" value="PROTEIN YKFC"/>
    <property type="match status" value="1"/>
</dbReference>
<comment type="caution">
    <text evidence="2">The sequence shown here is derived from an EMBL/GenBank/DDBJ whole genome shotgun (WGS) entry which is preliminary data.</text>
</comment>
<dbReference type="CDD" id="cd01651">
    <property type="entry name" value="RT_G2_intron"/>
    <property type="match status" value="1"/>
</dbReference>
<dbReference type="AlphaFoldDB" id="A6NX85"/>
<name>A6NX85_9FIRM</name>
<proteinExistence type="predicted"/>
<dbReference type="SUPFAM" id="SSF56672">
    <property type="entry name" value="DNA/RNA polymerases"/>
    <property type="match status" value="1"/>
</dbReference>
<dbReference type="GO" id="GO:0003964">
    <property type="term" value="F:RNA-directed DNA polymerase activity"/>
    <property type="evidence" value="ECO:0007669"/>
    <property type="project" value="UniProtKB-KW"/>
</dbReference>
<evidence type="ECO:0000259" key="1">
    <source>
        <dbReference type="Pfam" id="PF00078"/>
    </source>
</evidence>
<evidence type="ECO:0000313" key="2">
    <source>
        <dbReference type="EMBL" id="EDM99336.1"/>
    </source>
</evidence>
<dbReference type="InterPro" id="IPR000477">
    <property type="entry name" value="RT_dom"/>
</dbReference>
<keyword evidence="2" id="KW-0695">RNA-directed DNA polymerase</keyword>
<gene>
    <name evidence="2" type="ORF">BACCAP_02830</name>
</gene>
<dbReference type="Proteomes" id="UP000003639">
    <property type="component" value="Unassembled WGS sequence"/>
</dbReference>
<dbReference type="eggNOG" id="COG3344">
    <property type="taxonomic scope" value="Bacteria"/>
</dbReference>
<dbReference type="PANTHER" id="PTHR34047">
    <property type="entry name" value="NUCLEAR INTRON MATURASE 1, MITOCHONDRIAL-RELATED"/>
    <property type="match status" value="1"/>
</dbReference>